<protein>
    <submittedName>
        <fullName evidence="1">Uncharacterized protein</fullName>
    </submittedName>
</protein>
<feature type="non-terminal residue" evidence="1">
    <location>
        <position position="53"/>
    </location>
</feature>
<accession>A0A8X6N4N3</accession>
<keyword evidence="2" id="KW-1185">Reference proteome</keyword>
<organism evidence="1 2">
    <name type="scientific">Nephila pilipes</name>
    <name type="common">Giant wood spider</name>
    <name type="synonym">Nephila maculata</name>
    <dbReference type="NCBI Taxonomy" id="299642"/>
    <lineage>
        <taxon>Eukaryota</taxon>
        <taxon>Metazoa</taxon>
        <taxon>Ecdysozoa</taxon>
        <taxon>Arthropoda</taxon>
        <taxon>Chelicerata</taxon>
        <taxon>Arachnida</taxon>
        <taxon>Araneae</taxon>
        <taxon>Araneomorphae</taxon>
        <taxon>Entelegynae</taxon>
        <taxon>Araneoidea</taxon>
        <taxon>Nephilidae</taxon>
        <taxon>Nephila</taxon>
    </lineage>
</organism>
<gene>
    <name evidence="1" type="ORF">NPIL_320181</name>
</gene>
<comment type="caution">
    <text evidence="1">The sequence shown here is derived from an EMBL/GenBank/DDBJ whole genome shotgun (WGS) entry which is preliminary data.</text>
</comment>
<evidence type="ECO:0000313" key="2">
    <source>
        <dbReference type="Proteomes" id="UP000887013"/>
    </source>
</evidence>
<reference evidence="1" key="1">
    <citation type="submission" date="2020-08" db="EMBL/GenBank/DDBJ databases">
        <title>Multicomponent nature underlies the extraordinary mechanical properties of spider dragline silk.</title>
        <authorList>
            <person name="Kono N."/>
            <person name="Nakamura H."/>
            <person name="Mori M."/>
            <person name="Yoshida Y."/>
            <person name="Ohtoshi R."/>
            <person name="Malay A.D."/>
            <person name="Moran D.A.P."/>
            <person name="Tomita M."/>
            <person name="Numata K."/>
            <person name="Arakawa K."/>
        </authorList>
    </citation>
    <scope>NUCLEOTIDE SEQUENCE</scope>
</reference>
<dbReference type="Proteomes" id="UP000887013">
    <property type="component" value="Unassembled WGS sequence"/>
</dbReference>
<dbReference type="AlphaFoldDB" id="A0A8X6N4N3"/>
<sequence length="53" mass="5716">MTGVNRSQKDGSKKKVACPTAIADYTRSMGELLNLTTLNLPIAHVEDRRSGGI</sequence>
<name>A0A8X6N4N3_NEPPI</name>
<proteinExistence type="predicted"/>
<dbReference type="EMBL" id="BMAW01005309">
    <property type="protein sequence ID" value="GFS93500.1"/>
    <property type="molecule type" value="Genomic_DNA"/>
</dbReference>
<evidence type="ECO:0000313" key="1">
    <source>
        <dbReference type="EMBL" id="GFS93500.1"/>
    </source>
</evidence>
<dbReference type="OrthoDB" id="118105at2759"/>